<dbReference type="InterPro" id="IPR007420">
    <property type="entry name" value="DUF465"/>
</dbReference>
<name>A0A975YGG7_9RHOB</name>
<protein>
    <submittedName>
        <fullName evidence="2">YdcH family protein</fullName>
    </submittedName>
</protein>
<evidence type="ECO:0000313" key="1">
    <source>
        <dbReference type="EMBL" id="MBY4891649.1"/>
    </source>
</evidence>
<evidence type="ECO:0000313" key="3">
    <source>
        <dbReference type="Proteomes" id="UP000693972"/>
    </source>
</evidence>
<dbReference type="InterPro" id="IPR038444">
    <property type="entry name" value="DUF465_sf"/>
</dbReference>
<dbReference type="RefSeq" id="WP_257891502.1">
    <property type="nucleotide sequence ID" value="NZ_JAIMBW010000001.1"/>
</dbReference>
<dbReference type="Proteomes" id="UP000693972">
    <property type="component" value="Unassembled WGS sequence"/>
</dbReference>
<dbReference type="EMBL" id="CP078073">
    <property type="protein sequence ID" value="QXL88433.1"/>
    <property type="molecule type" value="Genomic_DNA"/>
</dbReference>
<organism evidence="2">
    <name type="scientific">Gymnodinialimonas phycosphaerae</name>
    <dbReference type="NCBI Taxonomy" id="2841589"/>
    <lineage>
        <taxon>Bacteria</taxon>
        <taxon>Pseudomonadati</taxon>
        <taxon>Pseudomonadota</taxon>
        <taxon>Alphaproteobacteria</taxon>
        <taxon>Rhodobacterales</taxon>
        <taxon>Paracoccaceae</taxon>
        <taxon>Gymnodinialimonas</taxon>
    </lineage>
</organism>
<evidence type="ECO:0000313" key="2">
    <source>
        <dbReference type="EMBL" id="QXL88433.1"/>
    </source>
</evidence>
<sequence length="83" mass="9751">MSHTPHELADDFPEHVEKMHELRGSDAHFAKLYDSYHEANRAVHRAETDVEPTSDEHLTDLRKERMRLKDEIYAYLTTSQTQA</sequence>
<proteinExistence type="predicted"/>
<keyword evidence="3" id="KW-1185">Reference proteome</keyword>
<dbReference type="Gene3D" id="6.10.280.50">
    <property type="match status" value="1"/>
</dbReference>
<gene>
    <name evidence="1" type="ORF">KUL25_02595</name>
    <name evidence="2" type="ORF">KUL25_02600</name>
</gene>
<dbReference type="Pfam" id="PF04325">
    <property type="entry name" value="DUF465"/>
    <property type="match status" value="1"/>
</dbReference>
<accession>A0A975YGG7</accession>
<reference evidence="2 3" key="1">
    <citation type="submission" date="2021-07" db="EMBL/GenBank/DDBJ databases">
        <title>Karlodiniumbacter phycospheric gen. nov., sp. nov., a phycosphere bacterium isolated from karlodinium veneficum.</title>
        <authorList>
            <person name="Peng Y."/>
            <person name="Jiang L."/>
            <person name="Lee J."/>
        </authorList>
    </citation>
    <scope>NUCLEOTIDE SEQUENCE</scope>
    <source>
        <strain evidence="2 3">N5</strain>
    </source>
</reference>
<dbReference type="EMBL" id="JAIMBW010000001">
    <property type="protein sequence ID" value="MBY4891649.1"/>
    <property type="molecule type" value="Genomic_DNA"/>
</dbReference>
<dbReference type="AlphaFoldDB" id="A0A975YGG7"/>